<dbReference type="SUPFAM" id="SSF56112">
    <property type="entry name" value="Protein kinase-like (PK-like)"/>
    <property type="match status" value="1"/>
</dbReference>
<evidence type="ECO:0000313" key="2">
    <source>
        <dbReference type="Proteomes" id="UP000001055"/>
    </source>
</evidence>
<dbReference type="KEGG" id="pno:SNOG_06838"/>
<proteinExistence type="predicted"/>
<dbReference type="InterPro" id="IPR051678">
    <property type="entry name" value="AGP_Transferase"/>
</dbReference>
<dbReference type="PANTHER" id="PTHR21310">
    <property type="entry name" value="AMINOGLYCOSIDE PHOSPHOTRANSFERASE-RELATED-RELATED"/>
    <property type="match status" value="1"/>
</dbReference>
<dbReference type="EMBL" id="CH445334">
    <property type="protein sequence ID" value="EAT85489.1"/>
    <property type="molecule type" value="Genomic_DNA"/>
</dbReference>
<dbReference type="VEuPathDB" id="FungiDB:JI435_068380"/>
<organism evidence="1 2">
    <name type="scientific">Phaeosphaeria nodorum (strain SN15 / ATCC MYA-4574 / FGSC 10173)</name>
    <name type="common">Glume blotch fungus</name>
    <name type="synonym">Parastagonospora nodorum</name>
    <dbReference type="NCBI Taxonomy" id="321614"/>
    <lineage>
        <taxon>Eukaryota</taxon>
        <taxon>Fungi</taxon>
        <taxon>Dikarya</taxon>
        <taxon>Ascomycota</taxon>
        <taxon>Pezizomycotina</taxon>
        <taxon>Dothideomycetes</taxon>
        <taxon>Pleosporomycetidae</taxon>
        <taxon>Pleosporales</taxon>
        <taxon>Pleosporineae</taxon>
        <taxon>Phaeosphaeriaceae</taxon>
        <taxon>Parastagonospora</taxon>
    </lineage>
</organism>
<dbReference type="OMA" id="METFRHE"/>
<dbReference type="Proteomes" id="UP000001055">
    <property type="component" value="Unassembled WGS sequence"/>
</dbReference>
<gene>
    <name evidence="1" type="ORF">SNOG_06838</name>
</gene>
<reference evidence="2" key="1">
    <citation type="journal article" date="2007" name="Plant Cell">
        <title>Dothideomycete-plant interactions illuminated by genome sequencing and EST analysis of the wheat pathogen Stagonospora nodorum.</title>
        <authorList>
            <person name="Hane J.K."/>
            <person name="Lowe R.G."/>
            <person name="Solomon P.S."/>
            <person name="Tan K.C."/>
            <person name="Schoch C.L."/>
            <person name="Spatafora J.W."/>
            <person name="Crous P.W."/>
            <person name="Kodira C."/>
            <person name="Birren B.W."/>
            <person name="Galagan J.E."/>
            <person name="Torriani S.F."/>
            <person name="McDonald B.A."/>
            <person name="Oliver R.P."/>
        </authorList>
    </citation>
    <scope>NUCLEOTIDE SEQUENCE [LARGE SCALE GENOMIC DNA]</scope>
    <source>
        <strain evidence="2">SN15 / ATCC MYA-4574 / FGSC 10173</strain>
    </source>
</reference>
<sequence>MVMASNLRNIEQPGLKWEEELFSCEPIWTTEPAIEIIKALAVRHLKLENEVPDVSFFAEVPTVFAHDDDLHSELGFEWILMERVEAQSLHEVWQEMSWLKKGLLVMQVADFMAQLFRIELFSIGSLRLSDPEQRGKESLNDAHNFVVGETVLPPFFKNDNIKLDISRGPFTSTQDYIHARIQLAQHFASRLDLTDEDDLEHYEDIQTVLSGIRTIAPHLMPASHEQTILSNREISSSNILVSPDGSLVSIVDWECVAFAPLFQAKQIPQLLKGQVLNDVPDHESSPDALYLERIEAYQKTRLREFFFEEMQRVEPRWLEVYESQQKQRDILIAIDFCENDLLVKRAKGWVGAVLEGREPKLSLGAMR</sequence>
<dbReference type="PANTHER" id="PTHR21310:SF13">
    <property type="entry name" value="AMINOGLYCOSIDE PHOSPHOTRANSFERASE DOMAIN-CONTAINING PROTEIN"/>
    <property type="match status" value="1"/>
</dbReference>
<dbReference type="VEuPathDB" id="FungiDB:JI435_437720"/>
<name>Q0UN26_PHANO</name>
<dbReference type="GeneID" id="5974089"/>
<evidence type="ECO:0000313" key="1">
    <source>
        <dbReference type="EMBL" id="EAT85489.1"/>
    </source>
</evidence>
<accession>Q0UN26</accession>
<dbReference type="RefSeq" id="XP_001797199.1">
    <property type="nucleotide sequence ID" value="XM_001797147.1"/>
</dbReference>
<dbReference type="InterPro" id="IPR011009">
    <property type="entry name" value="Kinase-like_dom_sf"/>
</dbReference>
<protein>
    <submittedName>
        <fullName evidence="1">Uncharacterized protein</fullName>
    </submittedName>
</protein>
<dbReference type="AlphaFoldDB" id="Q0UN26"/>
<dbReference type="InParanoid" id="Q0UN26"/>